<accession>A0A0F9PJZ3</accession>
<comment type="caution">
    <text evidence="2">The sequence shown here is derived from an EMBL/GenBank/DDBJ whole genome shotgun (WGS) entry which is preliminary data.</text>
</comment>
<dbReference type="Gene3D" id="3.40.630.30">
    <property type="match status" value="1"/>
</dbReference>
<dbReference type="Pfam" id="PF00583">
    <property type="entry name" value="Acetyltransf_1"/>
    <property type="match status" value="1"/>
</dbReference>
<dbReference type="AlphaFoldDB" id="A0A0F9PJZ3"/>
<evidence type="ECO:0000313" key="2">
    <source>
        <dbReference type="EMBL" id="KKN24782.1"/>
    </source>
</evidence>
<dbReference type="InterPro" id="IPR016181">
    <property type="entry name" value="Acyl_CoA_acyltransferase"/>
</dbReference>
<gene>
    <name evidence="2" type="ORF">LCGC14_0891460</name>
</gene>
<dbReference type="EMBL" id="LAZR01002856">
    <property type="protein sequence ID" value="KKN24782.1"/>
    <property type="molecule type" value="Genomic_DNA"/>
</dbReference>
<protein>
    <recommendedName>
        <fullName evidence="1">N-acetyltransferase domain-containing protein</fullName>
    </recommendedName>
</protein>
<proteinExistence type="predicted"/>
<name>A0A0F9PJZ3_9ZZZZ</name>
<organism evidence="2">
    <name type="scientific">marine sediment metagenome</name>
    <dbReference type="NCBI Taxonomy" id="412755"/>
    <lineage>
        <taxon>unclassified sequences</taxon>
        <taxon>metagenomes</taxon>
        <taxon>ecological metagenomes</taxon>
    </lineage>
</organism>
<dbReference type="SUPFAM" id="SSF55729">
    <property type="entry name" value="Acyl-CoA N-acyltransferases (Nat)"/>
    <property type="match status" value="1"/>
</dbReference>
<feature type="domain" description="N-acetyltransferase" evidence="1">
    <location>
        <begin position="45"/>
        <end position="128"/>
    </location>
</feature>
<evidence type="ECO:0000259" key="1">
    <source>
        <dbReference type="Pfam" id="PF00583"/>
    </source>
</evidence>
<dbReference type="GO" id="GO:0016747">
    <property type="term" value="F:acyltransferase activity, transferring groups other than amino-acyl groups"/>
    <property type="evidence" value="ECO:0007669"/>
    <property type="project" value="InterPro"/>
</dbReference>
<dbReference type="InterPro" id="IPR000182">
    <property type="entry name" value="GNAT_dom"/>
</dbReference>
<sequence length="140" mass="16116">MNLEFIRLTDPGLFSLIPPELFEQAKGSNFKIDKLYEFGPLLLASPFTFFYAMTDPESHKIKGIFWAEISPLTEHLAVHALSISKDAQKNGNLKEMVEFTENLAKEQGLTKIQMLTRRPEVYEKKFGFKKSEKIIMEKSL</sequence>
<reference evidence="2" key="1">
    <citation type="journal article" date="2015" name="Nature">
        <title>Complex archaea that bridge the gap between prokaryotes and eukaryotes.</title>
        <authorList>
            <person name="Spang A."/>
            <person name="Saw J.H."/>
            <person name="Jorgensen S.L."/>
            <person name="Zaremba-Niedzwiedzka K."/>
            <person name="Martijn J."/>
            <person name="Lind A.E."/>
            <person name="van Eijk R."/>
            <person name="Schleper C."/>
            <person name="Guy L."/>
            <person name="Ettema T.J."/>
        </authorList>
    </citation>
    <scope>NUCLEOTIDE SEQUENCE</scope>
</reference>